<dbReference type="AlphaFoldDB" id="A0A7R9ZAK6"/>
<reference evidence="2" key="1">
    <citation type="submission" date="2021-01" db="EMBL/GenBank/DDBJ databases">
        <authorList>
            <person name="Corre E."/>
            <person name="Pelletier E."/>
            <person name="Niang G."/>
            <person name="Scheremetjew M."/>
            <person name="Finn R."/>
            <person name="Kale V."/>
            <person name="Holt S."/>
            <person name="Cochrane G."/>
            <person name="Meng A."/>
            <person name="Brown T."/>
            <person name="Cohen L."/>
        </authorList>
    </citation>
    <scope>NUCLEOTIDE SEQUENCE</scope>
    <source>
        <strain evidence="2">CCMP147</strain>
    </source>
</reference>
<keyword evidence="1" id="KW-0812">Transmembrane</keyword>
<organism evidence="2">
    <name type="scientific">Pseudictyota dubia</name>
    <dbReference type="NCBI Taxonomy" id="2749911"/>
    <lineage>
        <taxon>Eukaryota</taxon>
        <taxon>Sar</taxon>
        <taxon>Stramenopiles</taxon>
        <taxon>Ochrophyta</taxon>
        <taxon>Bacillariophyta</taxon>
        <taxon>Mediophyceae</taxon>
        <taxon>Biddulphiophycidae</taxon>
        <taxon>Eupodiscales</taxon>
        <taxon>Odontellaceae</taxon>
        <taxon>Pseudictyota</taxon>
    </lineage>
</organism>
<name>A0A7R9ZAK6_9STRA</name>
<keyword evidence="1" id="KW-1133">Transmembrane helix</keyword>
<dbReference type="EMBL" id="HBED01023485">
    <property type="protein sequence ID" value="CAD8312880.1"/>
    <property type="molecule type" value="Transcribed_RNA"/>
</dbReference>
<evidence type="ECO:0000256" key="1">
    <source>
        <dbReference type="SAM" id="Phobius"/>
    </source>
</evidence>
<evidence type="ECO:0008006" key="3">
    <source>
        <dbReference type="Google" id="ProtNLM"/>
    </source>
</evidence>
<accession>A0A7R9ZAK6</accession>
<sequence length="327" mass="37300">MGFTKGKFGSSLSRAKWRVKRVMMSMWLLVALRGLASHVVVGSPLWLMPMLYLMGLVVFHAWHWMAHQRWLLYPAYKVHMYHHWRVYPPRRFLSKVYKNDKEGRTAWSSFCHDGPLYGGMLLNIIILWTVGAINRWHDLSVAVLSYACVGSWSNWLHHALHIEGHWFERYVYFHDLRALHYTHHQGTAKHNYGFLDFGMDMVDGSLAKPDYALSNNEGIGRNDAQEIHIGQKEQLLLRRPSTSNDEHISAVKPGPLPNLAKDGLKECAFAVVAFLIEINVGILGLLLGVAQEGDSDVDCTVPHKKGDITMLEVEGFWAFFAAAFEMA</sequence>
<gene>
    <name evidence="2" type="ORF">TDUB1175_LOCUS11669</name>
</gene>
<protein>
    <recommendedName>
        <fullName evidence="3">Fatty acid hydroxylase domain-containing protein</fullName>
    </recommendedName>
</protein>
<keyword evidence="1" id="KW-0472">Membrane</keyword>
<feature type="transmembrane region" description="Helical" evidence="1">
    <location>
        <begin position="267"/>
        <end position="290"/>
    </location>
</feature>
<evidence type="ECO:0000313" key="2">
    <source>
        <dbReference type="EMBL" id="CAD8312880.1"/>
    </source>
</evidence>
<proteinExistence type="predicted"/>